<evidence type="ECO:0000313" key="3">
    <source>
        <dbReference type="EMBL" id="MDZ5458473.1"/>
    </source>
</evidence>
<evidence type="ECO:0000313" key="4">
    <source>
        <dbReference type="Proteomes" id="UP001293718"/>
    </source>
</evidence>
<name>A0ABU5IH47_9BURK</name>
<evidence type="ECO:0008006" key="5">
    <source>
        <dbReference type="Google" id="ProtNLM"/>
    </source>
</evidence>
<feature type="signal peptide" evidence="2">
    <location>
        <begin position="1"/>
        <end position="26"/>
    </location>
</feature>
<reference evidence="3 4" key="1">
    <citation type="submission" date="2023-11" db="EMBL/GenBank/DDBJ databases">
        <title>Draft genome of Azohydromonas lata strain H1 (DSM1123), a polyhydroxyalkanoate producer.</title>
        <authorList>
            <person name="Traversa D."/>
            <person name="D'Addabbo P."/>
            <person name="Pazzani C."/>
            <person name="Manzari C."/>
            <person name="Chiara M."/>
            <person name="Scrascia M."/>
        </authorList>
    </citation>
    <scope>NUCLEOTIDE SEQUENCE [LARGE SCALE GENOMIC DNA]</scope>
    <source>
        <strain evidence="3 4">H1</strain>
    </source>
</reference>
<dbReference type="RefSeq" id="WP_322466544.1">
    <property type="nucleotide sequence ID" value="NZ_JAXOJX010000030.1"/>
</dbReference>
<evidence type="ECO:0000256" key="1">
    <source>
        <dbReference type="SAM" id="MobiDB-lite"/>
    </source>
</evidence>
<dbReference type="EMBL" id="JAXOJX010000030">
    <property type="protein sequence ID" value="MDZ5458473.1"/>
    <property type="molecule type" value="Genomic_DNA"/>
</dbReference>
<proteinExistence type="predicted"/>
<gene>
    <name evidence="3" type="ORF">SM757_17995</name>
</gene>
<organism evidence="3 4">
    <name type="scientific">Azohydromonas lata</name>
    <dbReference type="NCBI Taxonomy" id="45677"/>
    <lineage>
        <taxon>Bacteria</taxon>
        <taxon>Pseudomonadati</taxon>
        <taxon>Pseudomonadota</taxon>
        <taxon>Betaproteobacteria</taxon>
        <taxon>Burkholderiales</taxon>
        <taxon>Sphaerotilaceae</taxon>
        <taxon>Azohydromonas</taxon>
    </lineage>
</organism>
<comment type="caution">
    <text evidence="3">The sequence shown here is derived from an EMBL/GenBank/DDBJ whole genome shotgun (WGS) entry which is preliminary data.</text>
</comment>
<feature type="region of interest" description="Disordered" evidence="1">
    <location>
        <begin position="154"/>
        <end position="183"/>
    </location>
</feature>
<accession>A0ABU5IH47</accession>
<sequence length="183" mass="18950">MKATTAILRAILAAAPAALYAGAVLAHVGNLDGRMTGGGSFFCNGVRITHGFTLHCKEGEGPNRLEINFSGGNHFHLTELTDVNCLDNPALDPGQPVVRFDTLVGSGVGTYNQEPATIELAFTDAGEPGGTVGSFPHDVAAFSITLVGETKPVISCGKTQTDPPSGPPLRQGNHQAHPAINKP</sequence>
<keyword evidence="2" id="KW-0732">Signal</keyword>
<keyword evidence="4" id="KW-1185">Reference proteome</keyword>
<feature type="chain" id="PRO_5046120289" description="Secreted protein" evidence="2">
    <location>
        <begin position="27"/>
        <end position="183"/>
    </location>
</feature>
<dbReference type="Proteomes" id="UP001293718">
    <property type="component" value="Unassembled WGS sequence"/>
</dbReference>
<evidence type="ECO:0000256" key="2">
    <source>
        <dbReference type="SAM" id="SignalP"/>
    </source>
</evidence>
<protein>
    <recommendedName>
        <fullName evidence="5">Secreted protein</fullName>
    </recommendedName>
</protein>